<feature type="repeat" description="ANK" evidence="14">
    <location>
        <begin position="117"/>
        <end position="149"/>
    </location>
</feature>
<keyword evidence="15" id="KW-0472">Membrane</keyword>
<feature type="transmembrane region" description="Helical" evidence="15">
    <location>
        <begin position="469"/>
        <end position="492"/>
    </location>
</feature>
<evidence type="ECO:0000313" key="16">
    <source>
        <dbReference type="Ensembl" id="ENSMALP00000032628.1"/>
    </source>
</evidence>
<dbReference type="STRING" id="43700.ENSMALP00000032628"/>
<dbReference type="SMART" id="SM00248">
    <property type="entry name" value="ANK"/>
    <property type="match status" value="5"/>
</dbReference>
<evidence type="ECO:0000256" key="5">
    <source>
        <dbReference type="ARBA" id="ARBA00022568"/>
    </source>
</evidence>
<feature type="transmembrane region" description="Helical" evidence="15">
    <location>
        <begin position="504"/>
        <end position="522"/>
    </location>
</feature>
<dbReference type="PROSITE" id="PS50297">
    <property type="entry name" value="ANK_REP_REGION"/>
    <property type="match status" value="1"/>
</dbReference>
<dbReference type="Gene3D" id="1.25.40.20">
    <property type="entry name" value="Ankyrin repeat-containing domain"/>
    <property type="match status" value="2"/>
</dbReference>
<dbReference type="Proteomes" id="UP000261600">
    <property type="component" value="Unplaced"/>
</dbReference>
<evidence type="ECO:0000313" key="17">
    <source>
        <dbReference type="Proteomes" id="UP000261600"/>
    </source>
</evidence>
<dbReference type="InterPro" id="IPR008344">
    <property type="entry name" value="TRPV5/TRPV6"/>
</dbReference>
<feature type="transmembrane region" description="Helical" evidence="15">
    <location>
        <begin position="534"/>
        <end position="554"/>
    </location>
</feature>
<accession>A0A3Q3KRQ3</accession>
<name>A0A3Q3KRQ3_MONAL</name>
<dbReference type="Ensembl" id="ENSMALT00000033188.1">
    <property type="protein sequence ID" value="ENSMALP00000032628.1"/>
    <property type="gene ID" value="ENSMALG00000022456.1"/>
</dbReference>
<evidence type="ECO:0000256" key="10">
    <source>
        <dbReference type="ARBA" id="ARBA00022860"/>
    </source>
</evidence>
<keyword evidence="4" id="KW-0597">Phosphoprotein</keyword>
<keyword evidence="5" id="KW-0109">Calcium transport</keyword>
<keyword evidence="11 14" id="KW-0040">ANK repeat</keyword>
<evidence type="ECO:0000256" key="4">
    <source>
        <dbReference type="ARBA" id="ARBA00022553"/>
    </source>
</evidence>
<protein>
    <submittedName>
        <fullName evidence="16">Uncharacterized protein</fullName>
    </submittedName>
</protein>
<reference evidence="16" key="1">
    <citation type="submission" date="2025-08" db="UniProtKB">
        <authorList>
            <consortium name="Ensembl"/>
        </authorList>
    </citation>
    <scope>IDENTIFICATION</scope>
</reference>
<dbReference type="PROSITE" id="PS50088">
    <property type="entry name" value="ANK_REPEAT"/>
    <property type="match status" value="1"/>
</dbReference>
<keyword evidence="7" id="KW-0479">Metal-binding</keyword>
<dbReference type="InterPro" id="IPR024862">
    <property type="entry name" value="TRPV"/>
</dbReference>
<feature type="transmembrane region" description="Helical" evidence="15">
    <location>
        <begin position="432"/>
        <end position="457"/>
    </location>
</feature>
<dbReference type="PANTHER" id="PTHR10582:SF25">
    <property type="entry name" value="TRANSIENT RECEPTOR POTENTIAL CATION CHANNEL SUBFAMILY V MEMBER 6"/>
    <property type="match status" value="1"/>
</dbReference>
<keyword evidence="15" id="KW-1133">Transmembrane helix</keyword>
<feature type="transmembrane region" description="Helical" evidence="15">
    <location>
        <begin position="196"/>
        <end position="215"/>
    </location>
</feature>
<dbReference type="SUPFAM" id="SSF48403">
    <property type="entry name" value="Ankyrin repeat"/>
    <property type="match status" value="1"/>
</dbReference>
<dbReference type="GO" id="GO:0046872">
    <property type="term" value="F:metal ion binding"/>
    <property type="evidence" value="ECO:0007669"/>
    <property type="project" value="UniProtKB-KW"/>
</dbReference>
<dbReference type="GO" id="GO:0005886">
    <property type="term" value="C:plasma membrane"/>
    <property type="evidence" value="ECO:0007669"/>
    <property type="project" value="UniProtKB-SubCell"/>
</dbReference>
<dbReference type="Pfam" id="PF12796">
    <property type="entry name" value="Ank_2"/>
    <property type="match status" value="1"/>
</dbReference>
<evidence type="ECO:0000256" key="3">
    <source>
        <dbReference type="ARBA" id="ARBA00022475"/>
    </source>
</evidence>
<evidence type="ECO:0000256" key="1">
    <source>
        <dbReference type="ARBA" id="ARBA00004651"/>
    </source>
</evidence>
<dbReference type="PRINTS" id="PR01765">
    <property type="entry name" value="ECACCHANNEL"/>
</dbReference>
<keyword evidence="3" id="KW-1003">Cell membrane</keyword>
<sequence length="736" mass="83838">MSPPLARSLPALLSHWWHQLRFRHENKKGWDEMLDETYLLHIKLTNDIPLFYAAKTNNIACIKKLLSSASTNIFERGALGETALHIAVMNDNVEAAVALMDGAPELINEPMTSELFKGVTPLHIAVVNQNISLVHHLISHGGDVATPRATGLYFQKRRGGLIYFGEHVLSFAACTGNENIISMVVNTGASTLVSCLLFPLLVFSLGNTVLHILVLQPNKVAACQSIDLIMTRDAELQEPVPLDMVPNLQGLTPMKVAAKKGNIMVFRHLVNKRYVFLWRRGSFSSKLYDLTEIDSWADNMSVLELIVRSHHKEAMLLLEVTPVKQLVSLKWNLYAKHYFRLLMIVYLLYISIFTTCCFYRPLMDMPENYTKPSLDKTISFKTIYIQKPLKESYVTPQDKVRLAGEIVSLLGAVAILLLEAPDIVRFGVKRYFGLSALGGPFHVILITFACSVLLLLVFRVCDVQREGDVMAVCLVFCWCNVMFFSRGFQLIGPHVIMVQKVGDTMWILSFFLISFSGIWIVYMTQDPAAMPTFVNFPIILYTEYEYCLSMLNILWDPTIYTPPMAFVLLVVFSIIAGVLFVNLLIAIMTDTEWDVSQDKDLLWKIQVVSTILMLERKLPRCLWPRLGECGLKYGLKDTWYFRYESPAVKLQINIRGRSSGSLIPNLKTLTGRLKGWHLIHRSTLDLEMKLKYLEDKDFNPMYIQYVYDMILSVSLKCISVHFHFLKCPIIAKRNNH</sequence>
<dbReference type="GO" id="GO:0005516">
    <property type="term" value="F:calmodulin binding"/>
    <property type="evidence" value="ECO:0007669"/>
    <property type="project" value="UniProtKB-KW"/>
</dbReference>
<evidence type="ECO:0000256" key="11">
    <source>
        <dbReference type="ARBA" id="ARBA00023043"/>
    </source>
</evidence>
<dbReference type="PANTHER" id="PTHR10582">
    <property type="entry name" value="TRANSIENT RECEPTOR POTENTIAL ION CHANNEL PROTEIN"/>
    <property type="match status" value="1"/>
</dbReference>
<proteinExistence type="predicted"/>
<evidence type="ECO:0000256" key="8">
    <source>
        <dbReference type="ARBA" id="ARBA00022737"/>
    </source>
</evidence>
<keyword evidence="10" id="KW-0112">Calmodulin-binding</keyword>
<keyword evidence="12" id="KW-0406">Ion transport</keyword>
<keyword evidence="17" id="KW-1185">Reference proteome</keyword>
<evidence type="ECO:0000256" key="7">
    <source>
        <dbReference type="ARBA" id="ARBA00022723"/>
    </source>
</evidence>
<reference evidence="16" key="2">
    <citation type="submission" date="2025-09" db="UniProtKB">
        <authorList>
            <consortium name="Ensembl"/>
        </authorList>
    </citation>
    <scope>IDENTIFICATION</scope>
</reference>
<comment type="subcellular location">
    <subcellularLocation>
        <location evidence="1">Cell membrane</location>
        <topology evidence="1">Multi-pass membrane protein</topology>
    </subcellularLocation>
</comment>
<keyword evidence="13" id="KW-0407">Ion channel</keyword>
<dbReference type="GO" id="GO:0005262">
    <property type="term" value="F:calcium channel activity"/>
    <property type="evidence" value="ECO:0007669"/>
    <property type="project" value="UniProtKB-KW"/>
</dbReference>
<dbReference type="GO" id="GO:0098703">
    <property type="term" value="P:calcium ion import across plasma membrane"/>
    <property type="evidence" value="ECO:0007669"/>
    <property type="project" value="TreeGrafter"/>
</dbReference>
<evidence type="ECO:0000256" key="13">
    <source>
        <dbReference type="ARBA" id="ARBA00023303"/>
    </source>
</evidence>
<keyword evidence="9" id="KW-0106">Calcium</keyword>
<dbReference type="AlphaFoldDB" id="A0A3Q3KRQ3"/>
<keyword evidence="6" id="KW-0107">Calcium channel</keyword>
<keyword evidence="2" id="KW-0813">Transport</keyword>
<feature type="transmembrane region" description="Helical" evidence="15">
    <location>
        <begin position="566"/>
        <end position="589"/>
    </location>
</feature>
<organism evidence="16 17">
    <name type="scientific">Monopterus albus</name>
    <name type="common">Swamp eel</name>
    <dbReference type="NCBI Taxonomy" id="43700"/>
    <lineage>
        <taxon>Eukaryota</taxon>
        <taxon>Metazoa</taxon>
        <taxon>Chordata</taxon>
        <taxon>Craniata</taxon>
        <taxon>Vertebrata</taxon>
        <taxon>Euteleostomi</taxon>
        <taxon>Actinopterygii</taxon>
        <taxon>Neopterygii</taxon>
        <taxon>Teleostei</taxon>
        <taxon>Neoteleostei</taxon>
        <taxon>Acanthomorphata</taxon>
        <taxon>Anabantaria</taxon>
        <taxon>Synbranchiformes</taxon>
        <taxon>Synbranchidae</taxon>
        <taxon>Monopterus</taxon>
    </lineage>
</organism>
<evidence type="ECO:0000256" key="14">
    <source>
        <dbReference type="PROSITE-ProRule" id="PRU00023"/>
    </source>
</evidence>
<evidence type="ECO:0000256" key="9">
    <source>
        <dbReference type="ARBA" id="ARBA00022837"/>
    </source>
</evidence>
<keyword evidence="8" id="KW-0677">Repeat</keyword>
<dbReference type="InterPro" id="IPR002110">
    <property type="entry name" value="Ankyrin_rpt"/>
</dbReference>
<feature type="transmembrane region" description="Helical" evidence="15">
    <location>
        <begin position="338"/>
        <end position="362"/>
    </location>
</feature>
<evidence type="ECO:0000256" key="6">
    <source>
        <dbReference type="ARBA" id="ARBA00022673"/>
    </source>
</evidence>
<evidence type="ECO:0000256" key="12">
    <source>
        <dbReference type="ARBA" id="ARBA00023065"/>
    </source>
</evidence>
<dbReference type="InterPro" id="IPR036770">
    <property type="entry name" value="Ankyrin_rpt-contain_sf"/>
</dbReference>
<evidence type="ECO:0000256" key="15">
    <source>
        <dbReference type="SAM" id="Phobius"/>
    </source>
</evidence>
<evidence type="ECO:0000256" key="2">
    <source>
        <dbReference type="ARBA" id="ARBA00022448"/>
    </source>
</evidence>
<keyword evidence="15" id="KW-0812">Transmembrane</keyword>